<comment type="similarity">
    <text evidence="2">Belongs to the HIT family.</text>
</comment>
<evidence type="ECO:0000256" key="4">
    <source>
        <dbReference type="ARBA" id="ARBA00015636"/>
    </source>
</evidence>
<feature type="binding site" evidence="11">
    <location>
        <begin position="180"/>
        <end position="191"/>
    </location>
    <ligand>
        <name>substrate</name>
    </ligand>
</feature>
<comment type="subcellular location">
    <subcellularLocation>
        <location evidence="1">Nucleus</location>
    </subcellularLocation>
</comment>
<keyword evidence="13" id="KW-1185">Reference proteome</keyword>
<dbReference type="PANTHER" id="PTHR12978">
    <property type="entry name" value="HISTIDINE TRIAD HIT PROTEIN MEMBER"/>
    <property type="match status" value="1"/>
</dbReference>
<evidence type="ECO:0000313" key="12">
    <source>
        <dbReference type="EMBL" id="KTW27326.1"/>
    </source>
</evidence>
<dbReference type="SUPFAM" id="SSF54197">
    <property type="entry name" value="HIT-like"/>
    <property type="match status" value="1"/>
</dbReference>
<dbReference type="PANTHER" id="PTHR12978:SF0">
    <property type="entry name" value="M7GPPPX DIPHOSPHATASE"/>
    <property type="match status" value="1"/>
</dbReference>
<dbReference type="EC" id="3.6.1.59" evidence="3"/>
<dbReference type="GO" id="GO:0140932">
    <property type="term" value="F:5'-(N(7)-methyl 5'-triphosphoguanosine)-[mRNA] diphosphatase activity"/>
    <property type="evidence" value="ECO:0007669"/>
    <property type="project" value="UniProtKB-EC"/>
</dbReference>
<dbReference type="Gene3D" id="3.30.428.10">
    <property type="entry name" value="HIT-like"/>
    <property type="match status" value="1"/>
</dbReference>
<evidence type="ECO:0000256" key="6">
    <source>
        <dbReference type="ARBA" id="ARBA00023242"/>
    </source>
</evidence>
<dbReference type="Proteomes" id="UP000054454">
    <property type="component" value="Unassembled WGS sequence"/>
</dbReference>
<sequence length="254" mass="30080">MLFTEENGAYLELIEKNDIYHLFLGGTPFYDGKKPFFKVTLIHPASDIHIRKYSRQTKCRIEETPEIYELYVKPYVDTMRGSRIKWVYNILDHISETENVIYECTDEKNGFIILPDLKWDQKTVSTLYYVAIVHRRDISSLRDLKKEHIPLLLAIKQAALDVIPKKFQEISQDQLKFFIHYHPSYYHFHVHISHIDFDSGDGMDIGRAYLLEDIINQLQTMSDHFSLIQRTFTFFLGKKSDLWLNVFSKIMDTT</sequence>
<dbReference type="InterPro" id="IPR011145">
    <property type="entry name" value="Scavenger_mRNA_decap_enz_N"/>
</dbReference>
<dbReference type="GeneID" id="28937061"/>
<feature type="binding site" evidence="11">
    <location>
        <position position="118"/>
    </location>
    <ligand>
        <name>substrate</name>
    </ligand>
</feature>
<dbReference type="GO" id="GO:0005634">
    <property type="term" value="C:nucleus"/>
    <property type="evidence" value="ECO:0007669"/>
    <property type="project" value="UniProtKB-SubCell"/>
</dbReference>
<feature type="binding site" evidence="11">
    <location>
        <position position="86"/>
    </location>
    <ligand>
        <name>substrate</name>
    </ligand>
</feature>
<evidence type="ECO:0000256" key="1">
    <source>
        <dbReference type="ARBA" id="ARBA00004123"/>
    </source>
</evidence>
<dbReference type="AlphaFoldDB" id="A0A0W4ZG23"/>
<dbReference type="InterPro" id="IPR008594">
    <property type="entry name" value="DcpS/DCS2"/>
</dbReference>
<evidence type="ECO:0000256" key="7">
    <source>
        <dbReference type="ARBA" id="ARBA00029885"/>
    </source>
</evidence>
<evidence type="ECO:0000256" key="10">
    <source>
        <dbReference type="PIRSR" id="PIRSR028973-1"/>
    </source>
</evidence>
<accession>A0A0W4ZG23</accession>
<evidence type="ECO:0000256" key="11">
    <source>
        <dbReference type="PIRSR" id="PIRSR028973-2"/>
    </source>
</evidence>
<dbReference type="GO" id="GO:0000290">
    <property type="term" value="P:deadenylation-dependent decapping of nuclear-transcribed mRNA"/>
    <property type="evidence" value="ECO:0007669"/>
    <property type="project" value="EnsemblFungi"/>
</dbReference>
<dbReference type="Gene3D" id="3.30.200.40">
    <property type="entry name" value="Scavenger mRNA decapping enzyme, N-terminal domain"/>
    <property type="match status" value="1"/>
</dbReference>
<dbReference type="RefSeq" id="XP_018225368.1">
    <property type="nucleotide sequence ID" value="XM_018370858.1"/>
</dbReference>
<organism evidence="12 13">
    <name type="scientific">Pneumocystis carinii (strain B80)</name>
    <name type="common">Rat pneumocystis pneumonia agent</name>
    <name type="synonym">Pneumocystis carinii f. sp. carinii</name>
    <dbReference type="NCBI Taxonomy" id="1408658"/>
    <lineage>
        <taxon>Eukaryota</taxon>
        <taxon>Fungi</taxon>
        <taxon>Dikarya</taxon>
        <taxon>Ascomycota</taxon>
        <taxon>Taphrinomycotina</taxon>
        <taxon>Pneumocystomycetes</taxon>
        <taxon>Pneumocystaceae</taxon>
        <taxon>Pneumocystis</taxon>
    </lineage>
</organism>
<dbReference type="EMBL" id="LFVZ01000010">
    <property type="protein sequence ID" value="KTW27326.1"/>
    <property type="molecule type" value="Genomic_DNA"/>
</dbReference>
<evidence type="ECO:0000256" key="8">
    <source>
        <dbReference type="ARBA" id="ARBA00030609"/>
    </source>
</evidence>
<comment type="catalytic activity">
    <reaction evidence="9">
        <text>a 5'-end (N(7)-methyl 5'-triphosphoguanosine)-ribonucleoside in mRNA + H2O = N(7)-methyl-GMP + a 5'-end diphospho-ribonucleoside in mRNA + 2 H(+)</text>
        <dbReference type="Rhea" id="RHEA:65388"/>
        <dbReference type="Rhea" id="RHEA-COMP:17165"/>
        <dbReference type="Rhea" id="RHEA-COMP:17167"/>
        <dbReference type="ChEBI" id="CHEBI:15377"/>
        <dbReference type="ChEBI" id="CHEBI:15378"/>
        <dbReference type="ChEBI" id="CHEBI:58285"/>
        <dbReference type="ChEBI" id="CHEBI:156461"/>
        <dbReference type="ChEBI" id="CHEBI:167616"/>
        <dbReference type="EC" id="3.6.1.59"/>
    </reaction>
</comment>
<gene>
    <name evidence="12" type="ORF">T552_02310</name>
</gene>
<dbReference type="InterPro" id="IPR036265">
    <property type="entry name" value="HIT-like_sf"/>
</dbReference>
<evidence type="ECO:0000256" key="9">
    <source>
        <dbReference type="ARBA" id="ARBA00048222"/>
    </source>
</evidence>
<dbReference type="Pfam" id="PF05652">
    <property type="entry name" value="DcpS"/>
    <property type="match status" value="1"/>
</dbReference>
<feature type="active site" description="Nucleophile" evidence="10">
    <location>
        <position position="189"/>
    </location>
</feature>
<dbReference type="FunFam" id="3.30.428.10:FF:000006">
    <property type="entry name" value="m7GpppX diphosphatase"/>
    <property type="match status" value="1"/>
</dbReference>
<evidence type="ECO:0000313" key="13">
    <source>
        <dbReference type="Proteomes" id="UP000054454"/>
    </source>
</evidence>
<evidence type="ECO:0000256" key="2">
    <source>
        <dbReference type="ARBA" id="ARBA00010208"/>
    </source>
</evidence>
<dbReference type="PIRSF" id="PIRSF028973">
    <property type="entry name" value="Scavenger_mRNA_decap_enz"/>
    <property type="match status" value="1"/>
</dbReference>
<keyword evidence="5" id="KW-0378">Hydrolase</keyword>
<evidence type="ECO:0000256" key="3">
    <source>
        <dbReference type="ARBA" id="ARBA00012520"/>
    </source>
</evidence>
<reference evidence="13" key="1">
    <citation type="journal article" date="2016" name="Nat. Commun.">
        <title>Genome analysis of three Pneumocystis species reveals adaptation mechanisms to life exclusively in mammalian hosts.</title>
        <authorList>
            <person name="Ma L."/>
            <person name="Chen Z."/>
            <person name="Huang D.W."/>
            <person name="Kutty G."/>
            <person name="Ishihara M."/>
            <person name="Wang H."/>
            <person name="Abouelleil A."/>
            <person name="Bishop L."/>
            <person name="Davey E."/>
            <person name="Deng R."/>
            <person name="Deng X."/>
            <person name="Fan L."/>
            <person name="Fantoni G."/>
            <person name="Fitzgerald M."/>
            <person name="Gogineni E."/>
            <person name="Goldberg J.M."/>
            <person name="Handley G."/>
            <person name="Hu X."/>
            <person name="Huber C."/>
            <person name="Jiao X."/>
            <person name="Jones K."/>
            <person name="Levin J.Z."/>
            <person name="Liu Y."/>
            <person name="Macdonald P."/>
            <person name="Melnikov A."/>
            <person name="Raley C."/>
            <person name="Sassi M."/>
            <person name="Sherman B.T."/>
            <person name="Song X."/>
            <person name="Sykes S."/>
            <person name="Tran B."/>
            <person name="Walsh L."/>
            <person name="Xia Y."/>
            <person name="Yang J."/>
            <person name="Young S."/>
            <person name="Zeng Q."/>
            <person name="Zheng X."/>
            <person name="Stephens R."/>
            <person name="Nusbaum C."/>
            <person name="Birren B.W."/>
            <person name="Azadi P."/>
            <person name="Lempicki R.A."/>
            <person name="Cuomo C.A."/>
            <person name="Kovacs J.A."/>
        </authorList>
    </citation>
    <scope>NUCLEOTIDE SEQUENCE [LARGE SCALE GENOMIC DNA]</scope>
    <source>
        <strain evidence="13">B80</strain>
    </source>
</reference>
<feature type="binding site" evidence="11">
    <location>
        <position position="96"/>
    </location>
    <ligand>
        <name>substrate</name>
    </ligand>
</feature>
<name>A0A0W4ZG23_PNEC8</name>
<dbReference type="Pfam" id="PF11969">
    <property type="entry name" value="DcpS_C"/>
    <property type="match status" value="1"/>
</dbReference>
<dbReference type="OrthoDB" id="10264956at2759"/>
<dbReference type="SUPFAM" id="SSF102860">
    <property type="entry name" value="mRNA decapping enzyme DcpS N-terminal domain"/>
    <property type="match status" value="1"/>
</dbReference>
<protein>
    <recommendedName>
        <fullName evidence="4">m7GpppX diphosphatase</fullName>
        <ecNumber evidence="3">3.6.1.59</ecNumber>
    </recommendedName>
    <alternativeName>
        <fullName evidence="8">Decapping scavenger enzyme</fullName>
    </alternativeName>
    <alternativeName>
        <fullName evidence="7">Scavenger mRNA-decapping enzyme DcpS</fullName>
    </alternativeName>
</protein>
<proteinExistence type="inferred from homology"/>
<evidence type="ECO:0000256" key="5">
    <source>
        <dbReference type="ARBA" id="ARBA00022801"/>
    </source>
</evidence>
<comment type="caution">
    <text evidence="12">The sequence shown here is derived from an EMBL/GenBank/DDBJ whole genome shotgun (WGS) entry which is preliminary data.</text>
</comment>
<keyword evidence="6" id="KW-0539">Nucleus</keyword>
<dbReference type="GO" id="GO:0000932">
    <property type="term" value="C:P-body"/>
    <property type="evidence" value="ECO:0007669"/>
    <property type="project" value="TreeGrafter"/>
</dbReference>
<dbReference type="VEuPathDB" id="FungiDB:T552_02310"/>
<feature type="binding site" evidence="11">
    <location>
        <position position="116"/>
    </location>
    <ligand>
        <name>substrate</name>
    </ligand>
</feature>
<dbReference type="GO" id="GO:0000340">
    <property type="term" value="F:RNA 7-methylguanosine cap binding"/>
    <property type="evidence" value="ECO:0007669"/>
    <property type="project" value="EnsemblFungi"/>
</dbReference>